<proteinExistence type="predicted"/>
<evidence type="ECO:0000313" key="2">
    <source>
        <dbReference type="Proteomes" id="UP000324222"/>
    </source>
</evidence>
<dbReference type="EMBL" id="VSRR010020536">
    <property type="protein sequence ID" value="MPC63218.1"/>
    <property type="molecule type" value="Genomic_DNA"/>
</dbReference>
<name>A0A5B7H215_PORTR</name>
<keyword evidence="2" id="KW-1185">Reference proteome</keyword>
<evidence type="ECO:0000313" key="1">
    <source>
        <dbReference type="EMBL" id="MPC63218.1"/>
    </source>
</evidence>
<sequence>MTTHEEKFRNIFIVEHDNESEINEEELQSTSIRRVENIEEKEEPRERIEVLTTEIIVAILDKTLRDICQESVNLIDEIMCKVWIEVMLLLNEIVSNVWNVTVQLVQKIAKEVITTFFTIINSLLRLIETDVKRYCSDVAADLGKAYKNMINSAKRSQLVHKVAKKVITTFFNIITSLIRLIEPHVKRYCSNLTAGLKGVYQDMINSARSQPRKS</sequence>
<reference evidence="1 2" key="1">
    <citation type="submission" date="2019-05" db="EMBL/GenBank/DDBJ databases">
        <title>Another draft genome of Portunus trituberculatus and its Hox gene families provides insights of decapod evolution.</title>
        <authorList>
            <person name="Jeong J.-H."/>
            <person name="Song I."/>
            <person name="Kim S."/>
            <person name="Choi T."/>
            <person name="Kim D."/>
            <person name="Ryu S."/>
            <person name="Kim W."/>
        </authorList>
    </citation>
    <scope>NUCLEOTIDE SEQUENCE [LARGE SCALE GENOMIC DNA]</scope>
    <source>
        <tissue evidence="1">Muscle</tissue>
    </source>
</reference>
<protein>
    <submittedName>
        <fullName evidence="1">Uncharacterized protein</fullName>
    </submittedName>
</protein>
<dbReference type="Proteomes" id="UP000324222">
    <property type="component" value="Unassembled WGS sequence"/>
</dbReference>
<gene>
    <name evidence="1" type="ORF">E2C01_057312</name>
</gene>
<accession>A0A5B7H215</accession>
<comment type="caution">
    <text evidence="1">The sequence shown here is derived from an EMBL/GenBank/DDBJ whole genome shotgun (WGS) entry which is preliminary data.</text>
</comment>
<organism evidence="1 2">
    <name type="scientific">Portunus trituberculatus</name>
    <name type="common">Swimming crab</name>
    <name type="synonym">Neptunus trituberculatus</name>
    <dbReference type="NCBI Taxonomy" id="210409"/>
    <lineage>
        <taxon>Eukaryota</taxon>
        <taxon>Metazoa</taxon>
        <taxon>Ecdysozoa</taxon>
        <taxon>Arthropoda</taxon>
        <taxon>Crustacea</taxon>
        <taxon>Multicrustacea</taxon>
        <taxon>Malacostraca</taxon>
        <taxon>Eumalacostraca</taxon>
        <taxon>Eucarida</taxon>
        <taxon>Decapoda</taxon>
        <taxon>Pleocyemata</taxon>
        <taxon>Brachyura</taxon>
        <taxon>Eubrachyura</taxon>
        <taxon>Portunoidea</taxon>
        <taxon>Portunidae</taxon>
        <taxon>Portuninae</taxon>
        <taxon>Portunus</taxon>
    </lineage>
</organism>
<dbReference type="AlphaFoldDB" id="A0A5B7H215"/>